<name>A0A6I3M6N7_9MICO</name>
<gene>
    <name evidence="1" type="ORF">GJ743_18210</name>
</gene>
<accession>A0A6I3M6N7</accession>
<keyword evidence="2" id="KW-1185">Reference proteome</keyword>
<dbReference type="OrthoDB" id="3819414at2"/>
<dbReference type="Proteomes" id="UP000433071">
    <property type="component" value="Unassembled WGS sequence"/>
</dbReference>
<sequence length="316" mass="33056">MTLADPALPRARSPRFFAGQLLTADDLNAEQDVDTGLRRLHNRMLHGWGIAAGLAVTGGRGGTSVTVGAGYALDAAGRELVVPDARVAAIPAVAGGVDGGPIRFTLVLRWRDDDEAAVDTRPGACATEGAVRRDDGPALEWREPGQVSAGIHVVLADVDVQSCRLLGPPDDSGRRLLNPPPTPYAGSGATVAGETVWRVRSAQGVAPWALWTDVDTSEAGFGDIPAYVARIVGPREVTAAQAPHGTPCLLDGPPHIEASEPGRFRVVVPLLRAVLTDPVRGTLIEVNPIGLIAAPALADIASFTLKWTVEWIGVQT</sequence>
<proteinExistence type="predicted"/>
<dbReference type="AlphaFoldDB" id="A0A6I3M6N7"/>
<reference evidence="1 2" key="1">
    <citation type="submission" date="2019-11" db="EMBL/GenBank/DDBJ databases">
        <title>Agromyces kandeliae sp. nov., isolated from mangrove soil.</title>
        <authorList>
            <person name="Wang R."/>
        </authorList>
    </citation>
    <scope>NUCLEOTIDE SEQUENCE [LARGE SCALE GENOMIC DNA]</scope>
    <source>
        <strain evidence="1 2">JCM 11433</strain>
    </source>
</reference>
<evidence type="ECO:0000313" key="2">
    <source>
        <dbReference type="Proteomes" id="UP000433071"/>
    </source>
</evidence>
<dbReference type="RefSeq" id="WP_155053323.1">
    <property type="nucleotide sequence ID" value="NZ_BAAAIB010000008.1"/>
</dbReference>
<comment type="caution">
    <text evidence="1">The sequence shown here is derived from an EMBL/GenBank/DDBJ whole genome shotgun (WGS) entry which is preliminary data.</text>
</comment>
<dbReference type="EMBL" id="WMLB01000044">
    <property type="protein sequence ID" value="MTH70300.1"/>
    <property type="molecule type" value="Genomic_DNA"/>
</dbReference>
<organism evidence="1 2">
    <name type="scientific">Agromyces bracchium</name>
    <dbReference type="NCBI Taxonomy" id="88376"/>
    <lineage>
        <taxon>Bacteria</taxon>
        <taxon>Bacillati</taxon>
        <taxon>Actinomycetota</taxon>
        <taxon>Actinomycetes</taxon>
        <taxon>Micrococcales</taxon>
        <taxon>Microbacteriaceae</taxon>
        <taxon>Agromyces</taxon>
    </lineage>
</organism>
<evidence type="ECO:0000313" key="1">
    <source>
        <dbReference type="EMBL" id="MTH70300.1"/>
    </source>
</evidence>
<protein>
    <submittedName>
        <fullName evidence="1">Uncharacterized protein</fullName>
    </submittedName>
</protein>